<comment type="function">
    <text evidence="7">Chaperone involved in the correct folding and assembly of outer membrane proteins. Recognizes specific patterns of aromatic residues and the orientation of their side chains, which are found more frequently in integral outer membrane proteins. May act in both early periplasmic and late outer membrane-associated steps of protein maturation.</text>
</comment>
<keyword evidence="6 7" id="KW-0413">Isomerase</keyword>
<evidence type="ECO:0000256" key="2">
    <source>
        <dbReference type="ARBA" id="ARBA00022737"/>
    </source>
</evidence>
<evidence type="ECO:0000256" key="1">
    <source>
        <dbReference type="ARBA" id="ARBA00022729"/>
    </source>
</evidence>
<dbReference type="SUPFAM" id="SSF54534">
    <property type="entry name" value="FKBP-like"/>
    <property type="match status" value="2"/>
</dbReference>
<dbReference type="GO" id="GO:0050821">
    <property type="term" value="P:protein stabilization"/>
    <property type="evidence" value="ECO:0007669"/>
    <property type="project" value="InterPro"/>
</dbReference>
<protein>
    <recommendedName>
        <fullName evidence="7">Chaperone SurA</fullName>
    </recommendedName>
    <alternativeName>
        <fullName evidence="7">Peptidyl-prolyl cis-trans isomerase SurA</fullName>
        <shortName evidence="7">PPIase SurA</shortName>
        <ecNumber evidence="7">5.2.1.8</ecNumber>
    </alternativeName>
    <alternativeName>
        <fullName evidence="7">Rotamase SurA</fullName>
    </alternativeName>
</protein>
<dbReference type="GO" id="GO:0003755">
    <property type="term" value="F:peptidyl-prolyl cis-trans isomerase activity"/>
    <property type="evidence" value="ECO:0007669"/>
    <property type="project" value="UniProtKB-UniRule"/>
</dbReference>
<evidence type="ECO:0000256" key="4">
    <source>
        <dbReference type="ARBA" id="ARBA00023110"/>
    </source>
</evidence>
<comment type="caution">
    <text evidence="9">The sequence shown here is derived from an EMBL/GenBank/DDBJ whole genome shotgun (WGS) entry which is preliminary data.</text>
</comment>
<feature type="signal peptide" evidence="7">
    <location>
        <begin position="1"/>
        <end position="33"/>
    </location>
</feature>
<dbReference type="InterPro" id="IPR050280">
    <property type="entry name" value="OMP_Chaperone_SurA"/>
</dbReference>
<dbReference type="InterPro" id="IPR015391">
    <property type="entry name" value="SurA_N"/>
</dbReference>
<keyword evidence="4 7" id="KW-0697">Rotamase</keyword>
<evidence type="ECO:0000259" key="8">
    <source>
        <dbReference type="PROSITE" id="PS50198"/>
    </source>
</evidence>
<dbReference type="EMBL" id="JACOFZ010000002">
    <property type="protein sequence ID" value="MBC3881529.1"/>
    <property type="molecule type" value="Genomic_DNA"/>
</dbReference>
<dbReference type="Gene3D" id="1.10.4030.10">
    <property type="entry name" value="Porin chaperone SurA, peptide-binding domain"/>
    <property type="match status" value="1"/>
</dbReference>
<reference evidence="9" key="1">
    <citation type="submission" date="2020-08" db="EMBL/GenBank/DDBJ databases">
        <title>Novel species isolated from subtropical streams in China.</title>
        <authorList>
            <person name="Lu H."/>
        </authorList>
    </citation>
    <scope>NUCLEOTIDE SEQUENCE</scope>
    <source>
        <strain evidence="9">LX22W</strain>
    </source>
</reference>
<dbReference type="Pfam" id="PF09312">
    <property type="entry name" value="SurA_N"/>
    <property type="match status" value="1"/>
</dbReference>
<dbReference type="GO" id="GO:0030288">
    <property type="term" value="C:outer membrane-bounded periplasmic space"/>
    <property type="evidence" value="ECO:0007669"/>
    <property type="project" value="InterPro"/>
</dbReference>
<organism evidence="9 10">
    <name type="scientific">Undibacterium nitidum</name>
    <dbReference type="NCBI Taxonomy" id="2762298"/>
    <lineage>
        <taxon>Bacteria</taxon>
        <taxon>Pseudomonadati</taxon>
        <taxon>Pseudomonadota</taxon>
        <taxon>Betaproteobacteria</taxon>
        <taxon>Burkholderiales</taxon>
        <taxon>Oxalobacteraceae</taxon>
        <taxon>Undibacterium</taxon>
    </lineage>
</organism>
<keyword evidence="2 7" id="KW-0677">Repeat</keyword>
<feature type="domain" description="PpiC" evidence="8">
    <location>
        <begin position="207"/>
        <end position="309"/>
    </location>
</feature>
<dbReference type="InterPro" id="IPR027304">
    <property type="entry name" value="Trigger_fact/SurA_dom_sf"/>
</dbReference>
<comment type="domain">
    <text evidence="7">The PPIase activity resides only in the second parvulin domain. The N-terminal region and the C-terminal tail are necessary and sufficient for the chaperone activity of SurA. The PPIase activity is dispensable for SurA to function as a chaperone. The N-terminal region and the C-terminal tail are also required for porin recognition.</text>
</comment>
<evidence type="ECO:0000313" key="10">
    <source>
        <dbReference type="Proteomes" id="UP000627446"/>
    </source>
</evidence>
<dbReference type="Pfam" id="PF13616">
    <property type="entry name" value="Rotamase_3"/>
    <property type="match status" value="1"/>
</dbReference>
<evidence type="ECO:0000313" key="9">
    <source>
        <dbReference type="EMBL" id="MBC3881529.1"/>
    </source>
</evidence>
<dbReference type="GO" id="GO:0042277">
    <property type="term" value="F:peptide binding"/>
    <property type="evidence" value="ECO:0007669"/>
    <property type="project" value="InterPro"/>
</dbReference>
<accession>A0A923HUJ8</accession>
<proteinExistence type="inferred from homology"/>
<dbReference type="HAMAP" id="MF_01183">
    <property type="entry name" value="Chaperone_SurA"/>
    <property type="match status" value="1"/>
</dbReference>
<dbReference type="Pfam" id="PF00639">
    <property type="entry name" value="Rotamase"/>
    <property type="match status" value="1"/>
</dbReference>
<dbReference type="InterPro" id="IPR046357">
    <property type="entry name" value="PPIase_dom_sf"/>
</dbReference>
<evidence type="ECO:0000256" key="3">
    <source>
        <dbReference type="ARBA" id="ARBA00022764"/>
    </source>
</evidence>
<dbReference type="Proteomes" id="UP000627446">
    <property type="component" value="Unassembled WGS sequence"/>
</dbReference>
<dbReference type="AlphaFoldDB" id="A0A923HUJ8"/>
<comment type="catalytic activity">
    <reaction evidence="7">
        <text>[protein]-peptidylproline (omega=180) = [protein]-peptidylproline (omega=0)</text>
        <dbReference type="Rhea" id="RHEA:16237"/>
        <dbReference type="Rhea" id="RHEA-COMP:10747"/>
        <dbReference type="Rhea" id="RHEA-COMP:10748"/>
        <dbReference type="ChEBI" id="CHEBI:83833"/>
        <dbReference type="ChEBI" id="CHEBI:83834"/>
        <dbReference type="EC" id="5.2.1.8"/>
    </reaction>
</comment>
<dbReference type="GO" id="GO:0043165">
    <property type="term" value="P:Gram-negative-bacterium-type cell outer membrane assembly"/>
    <property type="evidence" value="ECO:0007669"/>
    <property type="project" value="InterPro"/>
</dbReference>
<comment type="subcellular location">
    <subcellularLocation>
        <location evidence="7">Periplasm</location>
    </subcellularLocation>
    <text evidence="7">Is capable of associating with the outer membrane.</text>
</comment>
<dbReference type="InterPro" id="IPR000297">
    <property type="entry name" value="PPIase_PpiC"/>
</dbReference>
<sequence precursor="true">MRHILQMNQSKRSLAVGITSTLLGLLLSNAALAQSNSPVAPLQDSTPNKAAPKKASKSAVVNGIAVVVGDEVITNLELNDRINAIEKSLKAQGTTPPERSEIQKQILERMIIDRLQIQLAKEQGMRIDDVMLDRAMQRMAESNKMSLQELRNQVEREGTSFAQFREDIRDDIMIQRVREREVDSKIQVSELEIDNFLAAQALAPSKNQEINLGHIMVRIPENATPEVITQRSARAQEAYKKLRIGEDFAKLAATYSDSVEALKGGEVGFREQEKIPPLFMEAVNKIQFIGGISEIIRSPNGFHILKLLGKRDVAPVEATGSQQSNVRHILMRPTQAMTAAQVKSTLLELKQKIANKTATFEELAKTNSIDTSAAKGGDLGWVYPGDTSPDFEAAMNKLAINEVSDPVETQLGFHLIQVTERKLTEDSVEKKRSEARQSVRARKSDEAVQSWLRQLRDRAYVEFRTDQK</sequence>
<evidence type="ECO:0000256" key="7">
    <source>
        <dbReference type="HAMAP-Rule" id="MF_01183"/>
    </source>
</evidence>
<dbReference type="PROSITE" id="PS01096">
    <property type="entry name" value="PPIC_PPIASE_1"/>
    <property type="match status" value="1"/>
</dbReference>
<keyword evidence="3 7" id="KW-0574">Periplasm</keyword>
<dbReference type="EC" id="5.2.1.8" evidence="7"/>
<feature type="chain" id="PRO_5038184758" description="Chaperone SurA" evidence="7">
    <location>
        <begin position="34"/>
        <end position="468"/>
    </location>
</feature>
<keyword evidence="1 7" id="KW-0732">Signal</keyword>
<evidence type="ECO:0000256" key="5">
    <source>
        <dbReference type="ARBA" id="ARBA00023186"/>
    </source>
</evidence>
<dbReference type="PANTHER" id="PTHR47637:SF1">
    <property type="entry name" value="CHAPERONE SURA"/>
    <property type="match status" value="1"/>
</dbReference>
<dbReference type="Gene3D" id="3.10.50.40">
    <property type="match status" value="2"/>
</dbReference>
<dbReference type="PROSITE" id="PS50198">
    <property type="entry name" value="PPIC_PPIASE_2"/>
    <property type="match status" value="2"/>
</dbReference>
<dbReference type="InterPro" id="IPR023058">
    <property type="entry name" value="PPIase_PpiC_CS"/>
</dbReference>
<dbReference type="PANTHER" id="PTHR47637">
    <property type="entry name" value="CHAPERONE SURA"/>
    <property type="match status" value="1"/>
</dbReference>
<gene>
    <name evidence="7" type="primary">surA</name>
    <name evidence="9" type="ORF">H8K36_09110</name>
</gene>
<keyword evidence="10" id="KW-1185">Reference proteome</keyword>
<dbReference type="SUPFAM" id="SSF109998">
    <property type="entry name" value="Triger factor/SurA peptide-binding domain-like"/>
    <property type="match status" value="1"/>
</dbReference>
<evidence type="ECO:0000256" key="6">
    <source>
        <dbReference type="ARBA" id="ARBA00023235"/>
    </source>
</evidence>
<dbReference type="RefSeq" id="WP_186915969.1">
    <property type="nucleotide sequence ID" value="NZ_JACOFZ010000002.1"/>
</dbReference>
<feature type="domain" description="PpiC" evidence="8">
    <location>
        <begin position="321"/>
        <end position="420"/>
    </location>
</feature>
<keyword evidence="5 7" id="KW-0143">Chaperone</keyword>
<dbReference type="GO" id="GO:0006457">
    <property type="term" value="P:protein folding"/>
    <property type="evidence" value="ECO:0007669"/>
    <property type="project" value="UniProtKB-UniRule"/>
</dbReference>
<dbReference type="InterPro" id="IPR023034">
    <property type="entry name" value="PPIase_SurA"/>
</dbReference>
<dbReference type="GO" id="GO:0051082">
    <property type="term" value="F:unfolded protein binding"/>
    <property type="evidence" value="ECO:0007669"/>
    <property type="project" value="UniProtKB-UniRule"/>
</dbReference>
<name>A0A923HUJ8_9BURK</name>